<feature type="transmembrane region" description="Helical" evidence="1">
    <location>
        <begin position="33"/>
        <end position="56"/>
    </location>
</feature>
<keyword evidence="1" id="KW-0812">Transmembrane</keyword>
<dbReference type="AlphaFoldDB" id="M4C6W6"/>
<reference evidence="3" key="1">
    <citation type="journal article" date="2010" name="Science">
        <title>Signatures of adaptation to obligate biotrophy in the Hyaloperonospora arabidopsidis genome.</title>
        <authorList>
            <person name="Baxter L."/>
            <person name="Tripathy S."/>
            <person name="Ishaque N."/>
            <person name="Boot N."/>
            <person name="Cabral A."/>
            <person name="Kemen E."/>
            <person name="Thines M."/>
            <person name="Ah-Fong A."/>
            <person name="Anderson R."/>
            <person name="Badejoko W."/>
            <person name="Bittner-Eddy P."/>
            <person name="Boore J.L."/>
            <person name="Chibucos M.C."/>
            <person name="Coates M."/>
            <person name="Dehal P."/>
            <person name="Delehaunty K."/>
            <person name="Dong S."/>
            <person name="Downton P."/>
            <person name="Dumas B."/>
            <person name="Fabro G."/>
            <person name="Fronick C."/>
            <person name="Fuerstenberg S.I."/>
            <person name="Fulton L."/>
            <person name="Gaulin E."/>
            <person name="Govers F."/>
            <person name="Hughes L."/>
            <person name="Humphray S."/>
            <person name="Jiang R.H."/>
            <person name="Judelson H."/>
            <person name="Kamoun S."/>
            <person name="Kyung K."/>
            <person name="Meijer H."/>
            <person name="Minx P."/>
            <person name="Morris P."/>
            <person name="Nelson J."/>
            <person name="Phuntumart V."/>
            <person name="Qutob D."/>
            <person name="Rehmany A."/>
            <person name="Rougon-Cardoso A."/>
            <person name="Ryden P."/>
            <person name="Torto-Alalibo T."/>
            <person name="Studholme D."/>
            <person name="Wang Y."/>
            <person name="Win J."/>
            <person name="Wood J."/>
            <person name="Clifton S.W."/>
            <person name="Rogers J."/>
            <person name="Van den Ackerveken G."/>
            <person name="Jones J.D."/>
            <person name="McDowell J.M."/>
            <person name="Beynon J."/>
            <person name="Tyler B.M."/>
        </authorList>
    </citation>
    <scope>NUCLEOTIDE SEQUENCE [LARGE SCALE GENOMIC DNA]</scope>
    <source>
        <strain evidence="3">Emoy2</strain>
    </source>
</reference>
<name>M4C6W6_HYAAE</name>
<sequence>MFHNVMTAFYRKKSSATRCPASGTRPSTTHKEWVYGSIIRNTLVILPLILAILYGFHL</sequence>
<dbReference type="HOGENOM" id="CLU_2983164_0_0_1"/>
<dbReference type="InParanoid" id="M4C6W6"/>
<keyword evidence="3" id="KW-1185">Reference proteome</keyword>
<organism evidence="2 3">
    <name type="scientific">Hyaloperonospora arabidopsidis (strain Emoy2)</name>
    <name type="common">Downy mildew agent</name>
    <name type="synonym">Peronospora arabidopsidis</name>
    <dbReference type="NCBI Taxonomy" id="559515"/>
    <lineage>
        <taxon>Eukaryota</taxon>
        <taxon>Sar</taxon>
        <taxon>Stramenopiles</taxon>
        <taxon>Oomycota</taxon>
        <taxon>Peronosporomycetes</taxon>
        <taxon>Peronosporales</taxon>
        <taxon>Peronosporaceae</taxon>
        <taxon>Hyaloperonospora</taxon>
    </lineage>
</organism>
<protein>
    <submittedName>
        <fullName evidence="2">Uncharacterized protein</fullName>
    </submittedName>
</protein>
<dbReference type="EnsemblProtists" id="HpaT814854">
    <property type="protein sequence ID" value="HpaP814854"/>
    <property type="gene ID" value="HpaG814854"/>
</dbReference>
<proteinExistence type="predicted"/>
<keyword evidence="1" id="KW-0472">Membrane</keyword>
<accession>M4C6W6</accession>
<evidence type="ECO:0000256" key="1">
    <source>
        <dbReference type="SAM" id="Phobius"/>
    </source>
</evidence>
<dbReference type="VEuPathDB" id="FungiDB:HpaG814854"/>
<reference evidence="2" key="2">
    <citation type="submission" date="2015-06" db="UniProtKB">
        <authorList>
            <consortium name="EnsemblProtists"/>
        </authorList>
    </citation>
    <scope>IDENTIFICATION</scope>
    <source>
        <strain evidence="2">Emoy2</strain>
    </source>
</reference>
<keyword evidence="1" id="KW-1133">Transmembrane helix</keyword>
<dbReference type="EMBL" id="JH598973">
    <property type="status" value="NOT_ANNOTATED_CDS"/>
    <property type="molecule type" value="Genomic_DNA"/>
</dbReference>
<evidence type="ECO:0000313" key="2">
    <source>
        <dbReference type="EnsemblProtists" id="HpaP814854"/>
    </source>
</evidence>
<dbReference type="Proteomes" id="UP000011713">
    <property type="component" value="Unassembled WGS sequence"/>
</dbReference>
<evidence type="ECO:0000313" key="3">
    <source>
        <dbReference type="Proteomes" id="UP000011713"/>
    </source>
</evidence>